<evidence type="ECO:0000256" key="1">
    <source>
        <dbReference type="SAM" id="Phobius"/>
    </source>
</evidence>
<keyword evidence="1" id="KW-0472">Membrane</keyword>
<dbReference type="VEuPathDB" id="MicrosporidiaDB:AAJ76_1300069544"/>
<evidence type="ECO:0000313" key="2">
    <source>
        <dbReference type="EMBL" id="KKO75760.1"/>
    </source>
</evidence>
<accession>A0A0F9WG99</accession>
<feature type="transmembrane region" description="Helical" evidence="1">
    <location>
        <begin position="48"/>
        <end position="71"/>
    </location>
</feature>
<dbReference type="GeneID" id="36318869"/>
<dbReference type="RefSeq" id="XP_024331502.1">
    <property type="nucleotide sequence ID" value="XM_024473967.1"/>
</dbReference>
<keyword evidence="3" id="KW-1185">Reference proteome</keyword>
<comment type="caution">
    <text evidence="2">The sequence shown here is derived from an EMBL/GenBank/DDBJ whole genome shotgun (WGS) entry which is preliminary data.</text>
</comment>
<organism evidence="2 3">
    <name type="scientific">Vairimorpha ceranae</name>
    <dbReference type="NCBI Taxonomy" id="40302"/>
    <lineage>
        <taxon>Eukaryota</taxon>
        <taxon>Fungi</taxon>
        <taxon>Fungi incertae sedis</taxon>
        <taxon>Microsporidia</taxon>
        <taxon>Nosematidae</taxon>
        <taxon>Vairimorpha</taxon>
    </lineage>
</organism>
<dbReference type="Proteomes" id="UP000034350">
    <property type="component" value="Unassembled WGS sequence"/>
</dbReference>
<protein>
    <submittedName>
        <fullName evidence="2">Uncharacterized protein</fullName>
    </submittedName>
</protein>
<proteinExistence type="predicted"/>
<dbReference type="AlphaFoldDB" id="A0A0F9WG99"/>
<name>A0A0F9WG99_9MICR</name>
<reference evidence="2 3" key="1">
    <citation type="journal article" date="2015" name="Environ. Microbiol.">
        <title>Genome analyses suggest the presence of polyploidy and recent human-driven expansions in eight global populations of the honeybee pathogen Nosema ceranae.</title>
        <authorList>
            <person name="Pelin A."/>
            <person name="Selman M."/>
            <person name="Aris-Brosou S."/>
            <person name="Farinelli L."/>
            <person name="Corradi N."/>
        </authorList>
    </citation>
    <scope>NUCLEOTIDE SEQUENCE [LARGE SCALE GENOMIC DNA]</scope>
    <source>
        <strain evidence="2 3">PA08 1199</strain>
    </source>
</reference>
<dbReference type="EMBL" id="JPQZ01000013">
    <property type="protein sequence ID" value="KKO75760.1"/>
    <property type="molecule type" value="Genomic_DNA"/>
</dbReference>
<keyword evidence="1" id="KW-1133">Transmembrane helix</keyword>
<gene>
    <name evidence="2" type="ORF">AAJ76_1300069544</name>
</gene>
<evidence type="ECO:0000313" key="3">
    <source>
        <dbReference type="Proteomes" id="UP000034350"/>
    </source>
</evidence>
<keyword evidence="1" id="KW-0812">Transmembrane</keyword>
<sequence length="72" mass="8666">MFYLYNLSFSAVKVFLDDNKFLFFYSISYSLSSYKQGPRSMLVRDINYLILSFGAIEVFLYDNIFFLFFLYV</sequence>